<feature type="domain" description="Alcohol dehydrogenase-like N-terminal" evidence="4">
    <location>
        <begin position="26"/>
        <end position="156"/>
    </location>
</feature>
<dbReference type="Gene3D" id="3.40.50.720">
    <property type="entry name" value="NAD(P)-binding Rossmann-like Domain"/>
    <property type="match status" value="1"/>
</dbReference>
<gene>
    <name evidence="5" type="ORF">ABFY20_06655</name>
</gene>
<evidence type="ECO:0000256" key="2">
    <source>
        <dbReference type="ARBA" id="ARBA00023002"/>
    </source>
</evidence>
<dbReference type="InterPro" id="IPR013149">
    <property type="entry name" value="ADH-like_C"/>
</dbReference>
<dbReference type="Pfam" id="PF00107">
    <property type="entry name" value="ADH_zinc_N"/>
    <property type="match status" value="1"/>
</dbReference>
<evidence type="ECO:0000259" key="4">
    <source>
        <dbReference type="Pfam" id="PF08240"/>
    </source>
</evidence>
<name>A0AB39BL00_9MICO</name>
<dbReference type="GO" id="GO:0016491">
    <property type="term" value="F:oxidoreductase activity"/>
    <property type="evidence" value="ECO:0007669"/>
    <property type="project" value="UniProtKB-KW"/>
</dbReference>
<accession>A0AB39BL00</accession>
<keyword evidence="2" id="KW-0560">Oxidoreductase</keyword>
<dbReference type="PANTHER" id="PTHR43401:SF2">
    <property type="entry name" value="L-THREONINE 3-DEHYDROGENASE"/>
    <property type="match status" value="1"/>
</dbReference>
<evidence type="ECO:0000256" key="1">
    <source>
        <dbReference type="ARBA" id="ARBA00001947"/>
    </source>
</evidence>
<proteinExistence type="predicted"/>
<dbReference type="SUPFAM" id="SSF51735">
    <property type="entry name" value="NAD(P)-binding Rossmann-fold domains"/>
    <property type="match status" value="1"/>
</dbReference>
<sequence length="396" mass="41142">MTTRALVARGDGSAPEVTTVELVPLGEHDVLVELAAAAVCRTELMTVDRAEAGHERPSGADARITVLGHAATGTVTSVGPSVTRVAPGDRVVVTGTRQCGSCFYCLNGAPGACDEIFALMERRVGTTADGEPVWSDGGMGTHAERMVFVESNLVRVEGLVAARELALLGCGITSGAGAVREVARVSAGQSVAVSGCGHLGLWMVRAAALAGAHPVVAIEPHPWRRERALQAGATHVLDPRLDDLDADRSFDLTAAVRDLTEGRGADVALEAAGTTLALRQSFELSRLGATVVPTGLESETAVVCLDNLQYSLGSRTIRGAQCGGGDVLRMVPEYERMLAGGELPAELVITSEHALDEAPAAYELLRDPRSLTAIIVLSGGGPAPDHPMPLREEPAS</sequence>
<dbReference type="SUPFAM" id="SSF50129">
    <property type="entry name" value="GroES-like"/>
    <property type="match status" value="1"/>
</dbReference>
<dbReference type="RefSeq" id="WP_368499156.1">
    <property type="nucleotide sequence ID" value="NZ_CP162511.1"/>
</dbReference>
<dbReference type="AlphaFoldDB" id="A0AB39BL00"/>
<dbReference type="InterPro" id="IPR036291">
    <property type="entry name" value="NAD(P)-bd_dom_sf"/>
</dbReference>
<dbReference type="PANTHER" id="PTHR43401">
    <property type="entry name" value="L-THREONINE 3-DEHYDROGENASE"/>
    <property type="match status" value="1"/>
</dbReference>
<protein>
    <submittedName>
        <fullName evidence="5">Zinc-binding dehydrogenase</fullName>
    </submittedName>
</protein>
<dbReference type="InterPro" id="IPR013154">
    <property type="entry name" value="ADH-like_N"/>
</dbReference>
<dbReference type="Pfam" id="PF08240">
    <property type="entry name" value="ADH_N"/>
    <property type="match status" value="1"/>
</dbReference>
<dbReference type="Gene3D" id="3.90.180.10">
    <property type="entry name" value="Medium-chain alcohol dehydrogenases, catalytic domain"/>
    <property type="match status" value="1"/>
</dbReference>
<dbReference type="InterPro" id="IPR011032">
    <property type="entry name" value="GroES-like_sf"/>
</dbReference>
<comment type="cofactor">
    <cofactor evidence="1">
        <name>Zn(2+)</name>
        <dbReference type="ChEBI" id="CHEBI:29105"/>
    </cofactor>
</comment>
<evidence type="ECO:0000259" key="3">
    <source>
        <dbReference type="Pfam" id="PF00107"/>
    </source>
</evidence>
<dbReference type="EMBL" id="CP162511">
    <property type="protein sequence ID" value="XDI06778.1"/>
    <property type="molecule type" value="Genomic_DNA"/>
</dbReference>
<reference evidence="5" key="1">
    <citation type="submission" date="2024-05" db="EMBL/GenBank/DDBJ databases">
        <title>Herbiconiux sp. A18JL235.</title>
        <authorList>
            <person name="Zhang G."/>
        </authorList>
    </citation>
    <scope>NUCLEOTIDE SEQUENCE</scope>
    <source>
        <strain evidence="5">A18JL235</strain>
    </source>
</reference>
<organism evidence="5">
    <name type="scientific">Herbiconiux sp. A18JL235</name>
    <dbReference type="NCBI Taxonomy" id="3152363"/>
    <lineage>
        <taxon>Bacteria</taxon>
        <taxon>Bacillati</taxon>
        <taxon>Actinomycetota</taxon>
        <taxon>Actinomycetes</taxon>
        <taxon>Micrococcales</taxon>
        <taxon>Microbacteriaceae</taxon>
        <taxon>Herbiconiux</taxon>
    </lineage>
</organism>
<feature type="domain" description="Alcohol dehydrogenase-like C-terminal" evidence="3">
    <location>
        <begin position="199"/>
        <end position="329"/>
    </location>
</feature>
<dbReference type="InterPro" id="IPR050129">
    <property type="entry name" value="Zn_alcohol_dh"/>
</dbReference>
<evidence type="ECO:0000313" key="5">
    <source>
        <dbReference type="EMBL" id="XDI06778.1"/>
    </source>
</evidence>